<evidence type="ECO:0000313" key="3">
    <source>
        <dbReference type="Proteomes" id="UP000274907"/>
    </source>
</evidence>
<dbReference type="GO" id="GO:0003989">
    <property type="term" value="F:acetyl-CoA carboxylase activity"/>
    <property type="evidence" value="ECO:0007669"/>
    <property type="project" value="InterPro"/>
</dbReference>
<accession>A0A430HWE7</accession>
<evidence type="ECO:0000256" key="1">
    <source>
        <dbReference type="SAM" id="MobiDB-lite"/>
    </source>
</evidence>
<dbReference type="EMBL" id="RXHJ01000015">
    <property type="protein sequence ID" value="RSZ61804.1"/>
    <property type="molecule type" value="Genomic_DNA"/>
</dbReference>
<dbReference type="Pfam" id="PF13822">
    <property type="entry name" value="ACC_epsilon"/>
    <property type="match status" value="1"/>
</dbReference>
<dbReference type="AlphaFoldDB" id="A0A430HWE7"/>
<feature type="region of interest" description="Disordered" evidence="1">
    <location>
        <begin position="1"/>
        <end position="39"/>
    </location>
</feature>
<name>A0A430HWE7_9CORY</name>
<dbReference type="OrthoDB" id="4411387at2"/>
<gene>
    <name evidence="2" type="ORF">EAH68_11065</name>
</gene>
<evidence type="ECO:0000313" key="2">
    <source>
        <dbReference type="EMBL" id="RSZ61804.1"/>
    </source>
</evidence>
<comment type="caution">
    <text evidence="2">The sequence shown here is derived from an EMBL/GenBank/DDBJ whole genome shotgun (WGS) entry which is preliminary data.</text>
</comment>
<organism evidence="2 3">
    <name type="scientific">Corynebacterium hylobatis</name>
    <dbReference type="NCBI Taxonomy" id="1859290"/>
    <lineage>
        <taxon>Bacteria</taxon>
        <taxon>Bacillati</taxon>
        <taxon>Actinomycetota</taxon>
        <taxon>Actinomycetes</taxon>
        <taxon>Mycobacteriales</taxon>
        <taxon>Corynebacteriaceae</taxon>
        <taxon>Corynebacterium</taxon>
    </lineage>
</organism>
<protein>
    <submittedName>
        <fullName evidence="2">Acyl-CoA carboxylase subunit epsilon</fullName>
    </submittedName>
</protein>
<sequence>MRSSSRPPPAPSSSRASVCSTARSSSSRRRNTETSPCKEPIVTITATKPLFRVLKGNPSATEIAALTAVLTALAKQRPAEESGERNLWGRPEDRLQRTTLYNPNAFRNVTFY</sequence>
<proteinExistence type="predicted"/>
<feature type="compositionally biased region" description="Low complexity" evidence="1">
    <location>
        <begin position="12"/>
        <end position="25"/>
    </location>
</feature>
<feature type="compositionally biased region" description="Pro residues" evidence="1">
    <location>
        <begin position="1"/>
        <end position="11"/>
    </location>
</feature>
<reference evidence="2 3" key="1">
    <citation type="submission" date="2018-12" db="EMBL/GenBank/DDBJ databases">
        <title>YIM 101343 draft genome.</title>
        <authorList>
            <person name="Chen X."/>
        </authorList>
    </citation>
    <scope>NUCLEOTIDE SEQUENCE [LARGE SCALE GENOMIC DNA]</scope>
    <source>
        <strain evidence="2 3">YIM 101343</strain>
    </source>
</reference>
<keyword evidence="3" id="KW-1185">Reference proteome</keyword>
<dbReference type="InterPro" id="IPR032716">
    <property type="entry name" value="ACC_epsilon"/>
</dbReference>
<dbReference type="GO" id="GO:0004658">
    <property type="term" value="F:propionyl-CoA carboxylase activity"/>
    <property type="evidence" value="ECO:0007669"/>
    <property type="project" value="InterPro"/>
</dbReference>
<dbReference type="Proteomes" id="UP000274907">
    <property type="component" value="Unassembled WGS sequence"/>
</dbReference>